<accession>L1MNT7</accession>
<dbReference type="Pfam" id="PF01039">
    <property type="entry name" value="Carboxyl_trans"/>
    <property type="match status" value="1"/>
</dbReference>
<dbReference type="InterPro" id="IPR034733">
    <property type="entry name" value="AcCoA_carboxyl_beta"/>
</dbReference>
<evidence type="ECO:0000313" key="4">
    <source>
        <dbReference type="Proteomes" id="UP000010445"/>
    </source>
</evidence>
<dbReference type="STRING" id="1035195.HMPREF9997_00003"/>
<evidence type="ECO:0000313" key="3">
    <source>
        <dbReference type="EMBL" id="EKX92710.1"/>
    </source>
</evidence>
<evidence type="ECO:0000259" key="2">
    <source>
        <dbReference type="Pfam" id="PF01039"/>
    </source>
</evidence>
<name>L1MNT7_9CORY</name>
<dbReference type="eggNOG" id="COG0777">
    <property type="taxonomic scope" value="Bacteria"/>
</dbReference>
<dbReference type="EMBL" id="AMEM01000001">
    <property type="protein sequence ID" value="EKX92710.1"/>
    <property type="molecule type" value="Genomic_DNA"/>
</dbReference>
<dbReference type="SUPFAM" id="SSF52096">
    <property type="entry name" value="ClpP/crotonase"/>
    <property type="match status" value="1"/>
</dbReference>
<keyword evidence="4" id="KW-1185">Reference proteome</keyword>
<dbReference type="InterPro" id="IPR029045">
    <property type="entry name" value="ClpP/crotonase-like_dom_sf"/>
</dbReference>
<dbReference type="HOGENOM" id="CLU_1164321_0_0_11"/>
<organism evidence="3 4">
    <name type="scientific">Corynebacterium durum F0235</name>
    <dbReference type="NCBI Taxonomy" id="1035195"/>
    <lineage>
        <taxon>Bacteria</taxon>
        <taxon>Bacillati</taxon>
        <taxon>Actinomycetota</taxon>
        <taxon>Actinomycetes</taxon>
        <taxon>Mycobacteriales</taxon>
        <taxon>Corynebacteriaceae</taxon>
        <taxon>Corynebacterium</taxon>
    </lineage>
</organism>
<dbReference type="AlphaFoldDB" id="L1MNT7"/>
<proteinExistence type="predicted"/>
<feature type="domain" description="Acetyl-coenzyme A carboxylase carboxyl transferase subunit beta" evidence="2">
    <location>
        <begin position="72"/>
        <end position="125"/>
    </location>
</feature>
<feature type="compositionally biased region" description="Basic and acidic residues" evidence="1">
    <location>
        <begin position="225"/>
        <end position="238"/>
    </location>
</feature>
<gene>
    <name evidence="3" type="ORF">HMPREF9997_00003</name>
</gene>
<protein>
    <recommendedName>
        <fullName evidence="2">Acetyl-coenzyme A carboxylase carboxyl transferase subunit beta domain-containing protein</fullName>
    </recommendedName>
</protein>
<evidence type="ECO:0000256" key="1">
    <source>
        <dbReference type="SAM" id="MobiDB-lite"/>
    </source>
</evidence>
<dbReference type="Gene3D" id="3.90.226.10">
    <property type="entry name" value="2-enoyl-CoA Hydratase, Chain A, domain 1"/>
    <property type="match status" value="1"/>
</dbReference>
<feature type="region of interest" description="Disordered" evidence="1">
    <location>
        <begin position="208"/>
        <end position="238"/>
    </location>
</feature>
<sequence length="238" mass="25959">MQLTLGELDIFGAATPAGTPTYHNPRHPTCPSRYGVTMTHTSAHDLINKVLDPDSFISWDTPPDYGSISPSYEADLARAREKSGVDEAVITGEGTVGGVRVAFVLSEFSFLGGSIGAATARRIIAGIHPRHRAWPSPAYLPLFGRDTHAGRQPSIRHDGLHHHCCIPPQRQKPAVPCIPAQPHHRRSSGFLGISRAFHVRRTRRAAGFPWSPCGGTDHRHSHPGGRADRGKPRPPRRD</sequence>
<reference evidence="3 4" key="1">
    <citation type="submission" date="2012-05" db="EMBL/GenBank/DDBJ databases">
        <authorList>
            <person name="Weinstock G."/>
            <person name="Sodergren E."/>
            <person name="Lobos E.A."/>
            <person name="Fulton L."/>
            <person name="Fulton R."/>
            <person name="Courtney L."/>
            <person name="Fronick C."/>
            <person name="O'Laughlin M."/>
            <person name="Godfrey J."/>
            <person name="Wilson R.M."/>
            <person name="Miner T."/>
            <person name="Farmer C."/>
            <person name="Delehaunty K."/>
            <person name="Cordes M."/>
            <person name="Minx P."/>
            <person name="Tomlinson C."/>
            <person name="Chen J."/>
            <person name="Wollam A."/>
            <person name="Pepin K.H."/>
            <person name="Bhonagiri V."/>
            <person name="Zhang X."/>
            <person name="Suruliraj S."/>
            <person name="Warren W."/>
            <person name="Mitreva M."/>
            <person name="Mardis E.R."/>
            <person name="Wilson R.K."/>
        </authorList>
    </citation>
    <scope>NUCLEOTIDE SEQUENCE [LARGE SCALE GENOMIC DNA]</scope>
    <source>
        <strain evidence="3 4">F0235</strain>
    </source>
</reference>
<dbReference type="Proteomes" id="UP000010445">
    <property type="component" value="Unassembled WGS sequence"/>
</dbReference>
<comment type="caution">
    <text evidence="3">The sequence shown here is derived from an EMBL/GenBank/DDBJ whole genome shotgun (WGS) entry which is preliminary data.</text>
</comment>